<dbReference type="OrthoDB" id="654211at2759"/>
<protein>
    <recommendedName>
        <fullName evidence="1">C2H2-type domain-containing protein</fullName>
    </recommendedName>
</protein>
<gene>
    <name evidence="2" type="ORF">AMATHDRAFT_3144</name>
</gene>
<dbReference type="SMART" id="SM00355">
    <property type="entry name" value="ZnF_C2H2"/>
    <property type="match status" value="2"/>
</dbReference>
<evidence type="ECO:0000259" key="1">
    <source>
        <dbReference type="PROSITE" id="PS00028"/>
    </source>
</evidence>
<sequence>MSYTSFHSNVLSSTGEKPNRCRYSDCTAAFGDPSSRSRHEKEVHKLKGHTHRCPFHGCTTTIKRASAFSTHVENKHGVTLTPSQVASCVVVADAFEQVALNSYIAKSTAGLSDVPRAKSTRNTTSFEEHSNISQAIDPKLLQQGHHSAGHYTAPYETPLHILKAASSNYRQVDSLDYFGAYDSLQYSTTPWMYNSSQPCLDLNSLSLQGFPNDPGLLGLIPSTVPVSITC</sequence>
<dbReference type="Proteomes" id="UP000242287">
    <property type="component" value="Unassembled WGS sequence"/>
</dbReference>
<evidence type="ECO:0000313" key="3">
    <source>
        <dbReference type="Proteomes" id="UP000242287"/>
    </source>
</evidence>
<accession>A0A2A9NSK4</accession>
<dbReference type="InterPro" id="IPR013087">
    <property type="entry name" value="Znf_C2H2_type"/>
</dbReference>
<dbReference type="EMBL" id="KZ301989">
    <property type="protein sequence ID" value="PFH51291.1"/>
    <property type="molecule type" value="Genomic_DNA"/>
</dbReference>
<reference evidence="2 3" key="1">
    <citation type="submission" date="2014-02" db="EMBL/GenBank/DDBJ databases">
        <title>Transposable element dynamics among asymbiotic and ectomycorrhizal Amanita fungi.</title>
        <authorList>
            <consortium name="DOE Joint Genome Institute"/>
            <person name="Hess J."/>
            <person name="Skrede I."/>
            <person name="Wolfe B."/>
            <person name="LaButti K."/>
            <person name="Ohm R.A."/>
            <person name="Grigoriev I.V."/>
            <person name="Pringle A."/>
        </authorList>
    </citation>
    <scope>NUCLEOTIDE SEQUENCE [LARGE SCALE GENOMIC DNA]</scope>
    <source>
        <strain evidence="2 3">SKay4041</strain>
    </source>
</reference>
<dbReference type="Gene3D" id="3.30.160.60">
    <property type="entry name" value="Classic Zinc Finger"/>
    <property type="match status" value="1"/>
</dbReference>
<proteinExistence type="predicted"/>
<keyword evidence="3" id="KW-1185">Reference proteome</keyword>
<dbReference type="AlphaFoldDB" id="A0A2A9NSK4"/>
<evidence type="ECO:0000313" key="2">
    <source>
        <dbReference type="EMBL" id="PFH51291.1"/>
    </source>
</evidence>
<feature type="domain" description="C2H2-type" evidence="1">
    <location>
        <begin position="21"/>
        <end position="44"/>
    </location>
</feature>
<organism evidence="2 3">
    <name type="scientific">Amanita thiersii Skay4041</name>
    <dbReference type="NCBI Taxonomy" id="703135"/>
    <lineage>
        <taxon>Eukaryota</taxon>
        <taxon>Fungi</taxon>
        <taxon>Dikarya</taxon>
        <taxon>Basidiomycota</taxon>
        <taxon>Agaricomycotina</taxon>
        <taxon>Agaricomycetes</taxon>
        <taxon>Agaricomycetidae</taxon>
        <taxon>Agaricales</taxon>
        <taxon>Pluteineae</taxon>
        <taxon>Amanitaceae</taxon>
        <taxon>Amanita</taxon>
    </lineage>
</organism>
<name>A0A2A9NSK4_9AGAR</name>
<dbReference type="STRING" id="703135.A0A2A9NSK4"/>
<dbReference type="PROSITE" id="PS00028">
    <property type="entry name" value="ZINC_FINGER_C2H2_1"/>
    <property type="match status" value="1"/>
</dbReference>